<feature type="compositionally biased region" description="Low complexity" evidence="4">
    <location>
        <begin position="250"/>
        <end position="273"/>
    </location>
</feature>
<protein>
    <recommendedName>
        <fullName evidence="5">NET domain-containing protein</fullName>
    </recommendedName>
</protein>
<feature type="compositionally biased region" description="Acidic residues" evidence="4">
    <location>
        <begin position="274"/>
        <end position="288"/>
    </location>
</feature>
<dbReference type="EMBL" id="JABCRI010000010">
    <property type="protein sequence ID" value="KAF8399813.1"/>
    <property type="molecule type" value="Genomic_DNA"/>
</dbReference>
<keyword evidence="2" id="KW-0805">Transcription regulation</keyword>
<keyword evidence="3" id="KW-0804">Transcription</keyword>
<evidence type="ECO:0000256" key="3">
    <source>
        <dbReference type="ARBA" id="ARBA00023163"/>
    </source>
</evidence>
<evidence type="ECO:0000259" key="5">
    <source>
        <dbReference type="PROSITE" id="PS51525"/>
    </source>
</evidence>
<evidence type="ECO:0000313" key="6">
    <source>
        <dbReference type="EMBL" id="KAF8399813.1"/>
    </source>
</evidence>
<comment type="caution">
    <text evidence="6">The sequence shown here is derived from an EMBL/GenBank/DDBJ whole genome shotgun (WGS) entry which is preliminary data.</text>
</comment>
<dbReference type="OMA" id="EDNVMLW"/>
<evidence type="ECO:0000256" key="1">
    <source>
        <dbReference type="ARBA" id="ARBA00006974"/>
    </source>
</evidence>
<evidence type="ECO:0000313" key="7">
    <source>
        <dbReference type="Proteomes" id="UP000655225"/>
    </source>
</evidence>
<dbReference type="Gene3D" id="1.20.1270.220">
    <property type="match status" value="1"/>
</dbReference>
<sequence>MKKLNPKKSHEYALLEKSDHGQVPGDFLPIYVGEERKRYVVPLGYLSSTLFQALLYQFEDEIVADSKGPIALPCSTQMFECVLDQCERSSFVMSEAIKGSVASAEQKEVGPNYFRYYVREIVELLSQDEDFLPPFSSLTSQLPASTCVRVKVHDVADLSKKVKEDNGFTSSSSLFSNGIGAGLSDFKRERLKASLRQSVIVLTQEVDEMLDPVVSMRRIQSCLRNKERISSYSSASEVDVRQPPCKKQKISSSSSPTSISDGEPVSSASSTEESGSEDMDTEFLDADTLEERKSNEVKKRFADCKTTRTRGRGGPTRPKVNDDLQFLLENGGSQVEETLKKYSDELSATLGHMEQQLEELLDIVMSKCRPMTLVEKQELRKLIQKLPQKNLDRVVEIIQHSRLPETCPCDEIHIDLEKEDSLTLWRLYYYVEAVKNAKKLSS</sequence>
<dbReference type="InterPro" id="IPR027353">
    <property type="entry name" value="NET_dom"/>
</dbReference>
<feature type="domain" description="NET" evidence="5">
    <location>
        <begin position="361"/>
        <end position="442"/>
    </location>
</feature>
<evidence type="ECO:0000256" key="2">
    <source>
        <dbReference type="ARBA" id="ARBA00023015"/>
    </source>
</evidence>
<dbReference type="AlphaFoldDB" id="A0A835DD22"/>
<accession>A0A835DD22</accession>
<dbReference type="InterPro" id="IPR003676">
    <property type="entry name" value="SAUR_fam"/>
</dbReference>
<dbReference type="GO" id="GO:0009733">
    <property type="term" value="P:response to auxin"/>
    <property type="evidence" value="ECO:0007669"/>
    <property type="project" value="InterPro"/>
</dbReference>
<comment type="similarity">
    <text evidence="1">Belongs to the ARG7 family.</text>
</comment>
<dbReference type="Pfam" id="PF17035">
    <property type="entry name" value="BET"/>
    <property type="match status" value="1"/>
</dbReference>
<dbReference type="Proteomes" id="UP000655225">
    <property type="component" value="Unassembled WGS sequence"/>
</dbReference>
<name>A0A835DD22_TETSI</name>
<evidence type="ECO:0000256" key="4">
    <source>
        <dbReference type="SAM" id="MobiDB-lite"/>
    </source>
</evidence>
<proteinExistence type="inferred from homology"/>
<keyword evidence="7" id="KW-1185">Reference proteome</keyword>
<organism evidence="6 7">
    <name type="scientific">Tetracentron sinense</name>
    <name type="common">Spur-leaf</name>
    <dbReference type="NCBI Taxonomy" id="13715"/>
    <lineage>
        <taxon>Eukaryota</taxon>
        <taxon>Viridiplantae</taxon>
        <taxon>Streptophyta</taxon>
        <taxon>Embryophyta</taxon>
        <taxon>Tracheophyta</taxon>
        <taxon>Spermatophyta</taxon>
        <taxon>Magnoliopsida</taxon>
        <taxon>Trochodendrales</taxon>
        <taxon>Trochodendraceae</taxon>
        <taxon>Tetracentron</taxon>
    </lineage>
</organism>
<dbReference type="OrthoDB" id="21449at2759"/>
<reference evidence="6 7" key="1">
    <citation type="submission" date="2020-04" db="EMBL/GenBank/DDBJ databases">
        <title>Plant Genome Project.</title>
        <authorList>
            <person name="Zhang R.-G."/>
        </authorList>
    </citation>
    <scope>NUCLEOTIDE SEQUENCE [LARGE SCALE GENOMIC DNA]</scope>
    <source>
        <strain evidence="6">YNK0</strain>
        <tissue evidence="6">Leaf</tissue>
    </source>
</reference>
<dbReference type="InterPro" id="IPR038336">
    <property type="entry name" value="NET_sf"/>
</dbReference>
<dbReference type="PROSITE" id="PS51525">
    <property type="entry name" value="NET"/>
    <property type="match status" value="1"/>
</dbReference>
<dbReference type="PANTHER" id="PTHR45926">
    <property type="entry name" value="OSJNBA0053K19.4 PROTEIN"/>
    <property type="match status" value="1"/>
</dbReference>
<feature type="region of interest" description="Disordered" evidence="4">
    <location>
        <begin position="233"/>
        <end position="290"/>
    </location>
</feature>
<gene>
    <name evidence="6" type="ORF">HHK36_015684</name>
</gene>
<dbReference type="Pfam" id="PF02519">
    <property type="entry name" value="Auxin_inducible"/>
    <property type="match status" value="1"/>
</dbReference>